<dbReference type="SUPFAM" id="SSF109604">
    <property type="entry name" value="HD-domain/PDEase-like"/>
    <property type="match status" value="1"/>
</dbReference>
<dbReference type="RefSeq" id="WP_320330891.1">
    <property type="nucleotide sequence ID" value="NZ_JAVRDO010000004.1"/>
</dbReference>
<dbReference type="Gene3D" id="3.20.20.450">
    <property type="entry name" value="EAL domain"/>
    <property type="match status" value="1"/>
</dbReference>
<evidence type="ECO:0000313" key="3">
    <source>
        <dbReference type="EMBL" id="MDX9686903.1"/>
    </source>
</evidence>
<evidence type="ECO:0000313" key="4">
    <source>
        <dbReference type="Proteomes" id="UP001281217"/>
    </source>
</evidence>
<dbReference type="SMART" id="SM00052">
    <property type="entry name" value="EAL"/>
    <property type="match status" value="1"/>
</dbReference>
<dbReference type="PIRSF" id="PIRSF003180">
    <property type="entry name" value="DiGMPpdiest_YuxH"/>
    <property type="match status" value="1"/>
</dbReference>
<dbReference type="Pfam" id="PF08668">
    <property type="entry name" value="HDOD"/>
    <property type="match status" value="1"/>
</dbReference>
<dbReference type="Proteomes" id="UP001281217">
    <property type="component" value="Unassembled WGS sequence"/>
</dbReference>
<evidence type="ECO:0000259" key="1">
    <source>
        <dbReference type="PROSITE" id="PS50883"/>
    </source>
</evidence>
<dbReference type="PROSITE" id="PS51833">
    <property type="entry name" value="HDOD"/>
    <property type="match status" value="1"/>
</dbReference>
<dbReference type="EMBL" id="JAVRDO010000004">
    <property type="protein sequence ID" value="MDX9686903.1"/>
    <property type="molecule type" value="Genomic_DNA"/>
</dbReference>
<dbReference type="InterPro" id="IPR035919">
    <property type="entry name" value="EAL_sf"/>
</dbReference>
<dbReference type="InterPro" id="IPR013976">
    <property type="entry name" value="HDOD"/>
</dbReference>
<dbReference type="PANTHER" id="PTHR33525:SF4">
    <property type="entry name" value="CYCLIC DI-GMP PHOSPHODIESTERASE CDGJ"/>
    <property type="match status" value="1"/>
</dbReference>
<dbReference type="Gene3D" id="1.10.3210.10">
    <property type="entry name" value="Hypothetical protein af1432"/>
    <property type="match status" value="1"/>
</dbReference>
<gene>
    <name evidence="3" type="ORF">RED13_001324</name>
</gene>
<name>A0ABU5BVU9_9GAMM</name>
<dbReference type="InterPro" id="IPR001633">
    <property type="entry name" value="EAL_dom"/>
</dbReference>
<dbReference type="InterPro" id="IPR014408">
    <property type="entry name" value="dGMP_Pdiesterase_EAL/HD-GYP"/>
</dbReference>
<comment type="caution">
    <text evidence="3">The sequence shown here is derived from an EMBL/GenBank/DDBJ whole genome shotgun (WGS) entry which is preliminary data.</text>
</comment>
<protein>
    <submittedName>
        <fullName evidence="3">HDOD domain-containing protein</fullName>
    </submittedName>
</protein>
<keyword evidence="4" id="KW-1185">Reference proteome</keyword>
<proteinExistence type="predicted"/>
<feature type="domain" description="EAL" evidence="1">
    <location>
        <begin position="1"/>
        <end position="210"/>
    </location>
</feature>
<dbReference type="InterPro" id="IPR052340">
    <property type="entry name" value="RNase_Y/CdgJ"/>
</dbReference>
<evidence type="ECO:0000259" key="2">
    <source>
        <dbReference type="PROSITE" id="PS51833"/>
    </source>
</evidence>
<organism evidence="3 4">
    <name type="scientific">Halopseudomonas formosensis</name>
    <dbReference type="NCBI Taxonomy" id="1002526"/>
    <lineage>
        <taxon>Bacteria</taxon>
        <taxon>Pseudomonadati</taxon>
        <taxon>Pseudomonadota</taxon>
        <taxon>Gammaproteobacteria</taxon>
        <taxon>Pseudomonadales</taxon>
        <taxon>Pseudomonadaceae</taxon>
        <taxon>Halopseudomonas</taxon>
    </lineage>
</organism>
<dbReference type="PANTHER" id="PTHR33525">
    <property type="match status" value="1"/>
</dbReference>
<dbReference type="PROSITE" id="PS50883">
    <property type="entry name" value="EAL"/>
    <property type="match status" value="1"/>
</dbReference>
<sequence length="406" mass="46067">MSESVRPPTHYCIALQPICDAKMQHRADEMLYRAAPDSLHAQIDCGLTATVRACSTAFYEIGLRALVGDRLLFFNAPREWLLEPDLLPPCSNQLVIEVLESVTVDNQLLRRLEHLREQGYRLALDDFVLTEQTRPLLELADIIKVDMLQPQDPASLDVYRQHGVQLLAEKVEDMATFERCRAAGFDLFQGYFYARPEIQGLSCRRRESNQAAQIQLLNHLYRDNPDFRQLESLLVQDPELCVTLLRQVNSAAYHRPHPVSSIRRAITTLGLQRLKRLILTLLLARNGPASLLMLPQLLTRAAMCERLALHFGTAPPDEAFTVGTFSLIHTLLGRPRDTLLDSLALDARIKHAIRTGEGELGRLLRLVQAHESARLDQASEELIDLLNDSYLHARSWATEQLYNVSR</sequence>
<dbReference type="SUPFAM" id="SSF141868">
    <property type="entry name" value="EAL domain-like"/>
    <property type="match status" value="1"/>
</dbReference>
<reference evidence="4" key="1">
    <citation type="submission" date="2023-07" db="EMBL/GenBank/DDBJ databases">
        <authorList>
            <person name="de Witt J."/>
        </authorList>
    </citation>
    <scope>NUCLEOTIDE SEQUENCE [LARGE SCALE GENOMIC DNA]</scope>
    <source>
        <strain evidence="4">FZJ</strain>
    </source>
</reference>
<feature type="domain" description="HDOD" evidence="2">
    <location>
        <begin position="206"/>
        <end position="392"/>
    </location>
</feature>
<accession>A0ABU5BVU9</accession>